<feature type="signal peptide" evidence="1">
    <location>
        <begin position="1"/>
        <end position="28"/>
    </location>
</feature>
<evidence type="ECO:0000256" key="1">
    <source>
        <dbReference type="SAM" id="SignalP"/>
    </source>
</evidence>
<reference evidence="3" key="1">
    <citation type="submission" date="2016-11" db="UniProtKB">
        <authorList>
            <consortium name="WormBaseParasite"/>
        </authorList>
    </citation>
    <scope>IDENTIFICATION</scope>
</reference>
<evidence type="ECO:0000313" key="3">
    <source>
        <dbReference type="WBParaSite" id="L893_g10576.t1"/>
    </source>
</evidence>
<keyword evidence="1" id="KW-0732">Signal</keyword>
<accession>A0A1I7XXV4</accession>
<name>A0A1I7XXV4_9BILA</name>
<sequence length="70" mass="7364">MAAPRLRLLYICFFAVLALTLLSGFTLSDDGCEGIGTPCGKQCCSSGDVCCNNSDCCTGTQVCENGICHY</sequence>
<dbReference type="AlphaFoldDB" id="A0A1I7XXV4"/>
<dbReference type="WBParaSite" id="L893_g10576.t1">
    <property type="protein sequence ID" value="L893_g10576.t1"/>
    <property type="gene ID" value="L893_g10576"/>
</dbReference>
<proteinExistence type="predicted"/>
<organism evidence="2 3">
    <name type="scientific">Steinernema glaseri</name>
    <dbReference type="NCBI Taxonomy" id="37863"/>
    <lineage>
        <taxon>Eukaryota</taxon>
        <taxon>Metazoa</taxon>
        <taxon>Ecdysozoa</taxon>
        <taxon>Nematoda</taxon>
        <taxon>Chromadorea</taxon>
        <taxon>Rhabditida</taxon>
        <taxon>Tylenchina</taxon>
        <taxon>Panagrolaimomorpha</taxon>
        <taxon>Strongyloidoidea</taxon>
        <taxon>Steinernematidae</taxon>
        <taxon>Steinernema</taxon>
    </lineage>
</organism>
<keyword evidence="2" id="KW-1185">Reference proteome</keyword>
<feature type="chain" id="PRO_5009311521" evidence="1">
    <location>
        <begin position="29"/>
        <end position="70"/>
    </location>
</feature>
<evidence type="ECO:0000313" key="2">
    <source>
        <dbReference type="Proteomes" id="UP000095287"/>
    </source>
</evidence>
<protein>
    <submittedName>
        <fullName evidence="3">GRANULINS domain-containing protein</fullName>
    </submittedName>
</protein>
<dbReference type="Proteomes" id="UP000095287">
    <property type="component" value="Unplaced"/>
</dbReference>